<reference evidence="2 3" key="1">
    <citation type="journal article" date="2019" name="Emerg. Microbes Infect.">
        <title>Comprehensive subspecies identification of 175 nontuberculous mycobacteria species based on 7547 genomic profiles.</title>
        <authorList>
            <person name="Matsumoto Y."/>
            <person name="Kinjo T."/>
            <person name="Motooka D."/>
            <person name="Nabeya D."/>
            <person name="Jung N."/>
            <person name="Uechi K."/>
            <person name="Horii T."/>
            <person name="Iida T."/>
            <person name="Fujita J."/>
            <person name="Nakamura S."/>
        </authorList>
    </citation>
    <scope>NUCLEOTIDE SEQUENCE [LARGE SCALE GENOMIC DNA]</scope>
    <source>
        <strain evidence="2 3">JCM 30725</strain>
    </source>
</reference>
<dbReference type="EMBL" id="BLKZ01000001">
    <property type="protein sequence ID" value="GFG89249.1"/>
    <property type="molecule type" value="Genomic_DNA"/>
</dbReference>
<feature type="transmembrane region" description="Helical" evidence="1">
    <location>
        <begin position="34"/>
        <end position="51"/>
    </location>
</feature>
<evidence type="ECO:0000256" key="1">
    <source>
        <dbReference type="SAM" id="Phobius"/>
    </source>
</evidence>
<protein>
    <submittedName>
        <fullName evidence="2">Uncharacterized protein</fullName>
    </submittedName>
</protein>
<accession>A0A7I9YKU1</accession>
<gene>
    <name evidence="2" type="ORF">MBOU_12910</name>
</gene>
<keyword evidence="1" id="KW-0472">Membrane</keyword>
<sequence>MVTDPNTTIPWPLHAGLLMGVASPRSPPRLTGAVVVRAGVLTLGGAADWVIVTGGRVWVTVSGGAIVAVAVGIALG</sequence>
<organism evidence="2 3">
    <name type="scientific">Mycobacterium bourgelatii</name>
    <dbReference type="NCBI Taxonomy" id="1273442"/>
    <lineage>
        <taxon>Bacteria</taxon>
        <taxon>Bacillati</taxon>
        <taxon>Actinomycetota</taxon>
        <taxon>Actinomycetes</taxon>
        <taxon>Mycobacteriales</taxon>
        <taxon>Mycobacteriaceae</taxon>
        <taxon>Mycobacterium</taxon>
    </lineage>
</organism>
<comment type="caution">
    <text evidence="2">The sequence shown here is derived from an EMBL/GenBank/DDBJ whole genome shotgun (WGS) entry which is preliminary data.</text>
</comment>
<dbReference type="Proteomes" id="UP000465360">
    <property type="component" value="Unassembled WGS sequence"/>
</dbReference>
<evidence type="ECO:0000313" key="3">
    <source>
        <dbReference type="Proteomes" id="UP000465360"/>
    </source>
</evidence>
<evidence type="ECO:0000313" key="2">
    <source>
        <dbReference type="EMBL" id="GFG89249.1"/>
    </source>
</evidence>
<dbReference type="AlphaFoldDB" id="A0A7I9YKU1"/>
<name>A0A7I9YKU1_MYCBU</name>
<keyword evidence="1" id="KW-0812">Transmembrane</keyword>
<feature type="transmembrane region" description="Helical" evidence="1">
    <location>
        <begin position="57"/>
        <end position="75"/>
    </location>
</feature>
<keyword evidence="3" id="KW-1185">Reference proteome</keyword>
<keyword evidence="1" id="KW-1133">Transmembrane helix</keyword>
<proteinExistence type="predicted"/>